<dbReference type="PANTHER" id="PTHR20889:SF12">
    <property type="entry name" value="LP01149P"/>
    <property type="match status" value="1"/>
</dbReference>
<dbReference type="NCBIfam" id="TIGR01489">
    <property type="entry name" value="DKMTPPase-SF"/>
    <property type="match status" value="1"/>
</dbReference>
<proteinExistence type="inferred from homology"/>
<dbReference type="NCBIfam" id="TIGR01488">
    <property type="entry name" value="HAD-SF-IB"/>
    <property type="match status" value="1"/>
</dbReference>
<evidence type="ECO:0000313" key="10">
    <source>
        <dbReference type="EMBL" id="CAF3517795.1"/>
    </source>
</evidence>
<evidence type="ECO:0000313" key="9">
    <source>
        <dbReference type="EMBL" id="CAF0778733.1"/>
    </source>
</evidence>
<keyword evidence="12" id="KW-1185">Reference proteome</keyword>
<dbReference type="OrthoDB" id="5859291at2759"/>
<dbReference type="EMBL" id="CAJNOK010000840">
    <property type="protein sequence ID" value="CAF0778733.1"/>
    <property type="molecule type" value="Genomic_DNA"/>
</dbReference>
<dbReference type="InterPro" id="IPR036412">
    <property type="entry name" value="HAD-like_sf"/>
</dbReference>
<evidence type="ECO:0000256" key="3">
    <source>
        <dbReference type="ARBA" id="ARBA00022723"/>
    </source>
</evidence>
<evidence type="ECO:0000256" key="1">
    <source>
        <dbReference type="ARBA" id="ARBA00001946"/>
    </source>
</evidence>
<sequence>MNFYAKSLKNFHFHLLKQYLFKHFVNNYQILGFRQVSSMTQNNVNSERILVAFDFDSTLSVQSSHCLIEQLLDKDLLGLEEINARYINHHRCWNKRMSDVFRRLYENKVSIETIIDTFRHIELSPGTLDLFHNLYTNQHHIVIISDSCDLLIEECFRKNNLLNYVHAIESNSMKNNGMGMFFIEEYEKPLQTECNILCPGNMCKGLVIQRYRNTNKYKKIIFVGDGDNDVCPALKLQHNDYVFAKRNPDEKIVYPLYDLLKNSYSNQLKSQLYLWNNMNDVQNILKMKNII</sequence>
<dbReference type="Pfam" id="PF06888">
    <property type="entry name" value="Put_Phosphatase"/>
    <property type="match status" value="1"/>
</dbReference>
<dbReference type="Gene3D" id="3.40.50.1000">
    <property type="entry name" value="HAD superfamily/HAD-like"/>
    <property type="match status" value="1"/>
</dbReference>
<name>A0A813NMB0_9BILA</name>
<evidence type="ECO:0000256" key="4">
    <source>
        <dbReference type="ARBA" id="ARBA00022801"/>
    </source>
</evidence>
<dbReference type="InterPro" id="IPR006384">
    <property type="entry name" value="HAD_hydro_PyrdxlP_Pase-like"/>
</dbReference>
<comment type="caution">
    <text evidence="8">The sequence shown here is derived from an EMBL/GenBank/DDBJ whole genome shotgun (WGS) entry which is preliminary data.</text>
</comment>
<feature type="binding site" evidence="7">
    <location>
        <position position="54"/>
    </location>
    <ligand>
        <name>Mg(2+)</name>
        <dbReference type="ChEBI" id="CHEBI:18420"/>
    </ligand>
</feature>
<keyword evidence="4" id="KW-0378">Hydrolase</keyword>
<dbReference type="PIRSF" id="PIRSF031051">
    <property type="entry name" value="PyrdxlP_Pase_PHOSPHO2"/>
    <property type="match status" value="1"/>
</dbReference>
<dbReference type="PANTHER" id="PTHR20889">
    <property type="entry name" value="PHOSPHATASE, ORPHAN 1, 2"/>
    <property type="match status" value="1"/>
</dbReference>
<dbReference type="GO" id="GO:0016791">
    <property type="term" value="F:phosphatase activity"/>
    <property type="evidence" value="ECO:0007669"/>
    <property type="project" value="InterPro"/>
</dbReference>
<dbReference type="Proteomes" id="UP000663829">
    <property type="component" value="Unassembled WGS sequence"/>
</dbReference>
<evidence type="ECO:0000313" key="11">
    <source>
        <dbReference type="EMBL" id="CAF3560126.1"/>
    </source>
</evidence>
<dbReference type="InterPro" id="IPR016965">
    <property type="entry name" value="Pase_PHOSPHO-typ"/>
</dbReference>
<dbReference type="Proteomes" id="UP000677228">
    <property type="component" value="Unassembled WGS sequence"/>
</dbReference>
<dbReference type="EMBL" id="CAJNOQ010000013">
    <property type="protein sequence ID" value="CAF0739643.1"/>
    <property type="molecule type" value="Genomic_DNA"/>
</dbReference>
<dbReference type="Proteomes" id="UP000682733">
    <property type="component" value="Unassembled WGS sequence"/>
</dbReference>
<comment type="similarity">
    <text evidence="2">Belongs to the HAD-like hydrolase superfamily. PHOSPHO family.</text>
</comment>
<dbReference type="GO" id="GO:0046872">
    <property type="term" value="F:metal ion binding"/>
    <property type="evidence" value="ECO:0007669"/>
    <property type="project" value="UniProtKB-KW"/>
</dbReference>
<dbReference type="SUPFAM" id="SSF56784">
    <property type="entry name" value="HAD-like"/>
    <property type="match status" value="1"/>
</dbReference>
<comment type="cofactor">
    <cofactor evidence="1 7">
        <name>Mg(2+)</name>
        <dbReference type="ChEBI" id="CHEBI:18420"/>
    </cofactor>
</comment>
<feature type="active site" description="Proton donor" evidence="6">
    <location>
        <position position="56"/>
    </location>
</feature>
<evidence type="ECO:0000256" key="7">
    <source>
        <dbReference type="PIRSR" id="PIRSR031051-3"/>
    </source>
</evidence>
<dbReference type="Proteomes" id="UP000681722">
    <property type="component" value="Unassembled WGS sequence"/>
</dbReference>
<dbReference type="EMBL" id="CAJOBC010000013">
    <property type="protein sequence ID" value="CAF3517795.1"/>
    <property type="molecule type" value="Genomic_DNA"/>
</dbReference>
<evidence type="ECO:0000256" key="2">
    <source>
        <dbReference type="ARBA" id="ARBA00008541"/>
    </source>
</evidence>
<dbReference type="InterPro" id="IPR023214">
    <property type="entry name" value="HAD_sf"/>
</dbReference>
<feature type="binding site" evidence="7">
    <location>
        <position position="56"/>
    </location>
    <ligand>
        <name>Mg(2+)</name>
        <dbReference type="ChEBI" id="CHEBI:18420"/>
    </ligand>
</feature>
<dbReference type="EMBL" id="CAJOBA010000840">
    <property type="protein sequence ID" value="CAF3560126.1"/>
    <property type="molecule type" value="Genomic_DNA"/>
</dbReference>
<evidence type="ECO:0000313" key="8">
    <source>
        <dbReference type="EMBL" id="CAF0739643.1"/>
    </source>
</evidence>
<keyword evidence="3 7" id="KW-0479">Metal-binding</keyword>
<evidence type="ECO:0000313" key="12">
    <source>
        <dbReference type="Proteomes" id="UP000663829"/>
    </source>
</evidence>
<keyword evidence="5 7" id="KW-0460">Magnesium</keyword>
<feature type="binding site" evidence="7">
    <location>
        <position position="225"/>
    </location>
    <ligand>
        <name>Mg(2+)</name>
        <dbReference type="ChEBI" id="CHEBI:18420"/>
    </ligand>
</feature>
<evidence type="ECO:0000256" key="5">
    <source>
        <dbReference type="ARBA" id="ARBA00022842"/>
    </source>
</evidence>
<feature type="active site" description="Nucleophile" evidence="6">
    <location>
        <position position="54"/>
    </location>
</feature>
<gene>
    <name evidence="8" type="ORF">GPM918_LOCUS185</name>
    <name evidence="9" type="ORF">OVA965_LOCUS3487</name>
    <name evidence="10" type="ORF">SRO942_LOCUS186</name>
    <name evidence="11" type="ORF">TMI583_LOCUS3486</name>
</gene>
<protein>
    <submittedName>
        <fullName evidence="8">Uncharacterized protein</fullName>
    </submittedName>
</protein>
<organism evidence="8 12">
    <name type="scientific">Didymodactylos carnosus</name>
    <dbReference type="NCBI Taxonomy" id="1234261"/>
    <lineage>
        <taxon>Eukaryota</taxon>
        <taxon>Metazoa</taxon>
        <taxon>Spiralia</taxon>
        <taxon>Gnathifera</taxon>
        <taxon>Rotifera</taxon>
        <taxon>Eurotatoria</taxon>
        <taxon>Bdelloidea</taxon>
        <taxon>Philodinida</taxon>
        <taxon>Philodinidae</taxon>
        <taxon>Didymodactylos</taxon>
    </lineage>
</organism>
<dbReference type="AlphaFoldDB" id="A0A813NMB0"/>
<reference evidence="8" key="1">
    <citation type="submission" date="2021-02" db="EMBL/GenBank/DDBJ databases">
        <authorList>
            <person name="Nowell W R."/>
        </authorList>
    </citation>
    <scope>NUCLEOTIDE SEQUENCE</scope>
</reference>
<accession>A0A813NMB0</accession>
<evidence type="ECO:0000256" key="6">
    <source>
        <dbReference type="PIRSR" id="PIRSR031051-1"/>
    </source>
</evidence>